<keyword evidence="4" id="KW-1185">Reference proteome</keyword>
<dbReference type="AlphaFoldDB" id="A0AAN0IQ96"/>
<dbReference type="KEGG" id="aqu:105313954"/>
<feature type="domain" description="Myb/SANT-like DNA-binding" evidence="2">
    <location>
        <begin position="5"/>
        <end position="92"/>
    </location>
</feature>
<protein>
    <recommendedName>
        <fullName evidence="2">Myb/SANT-like DNA-binding domain-containing protein</fullName>
    </recommendedName>
</protein>
<proteinExistence type="predicted"/>
<dbReference type="Pfam" id="PF13837">
    <property type="entry name" value="Myb_DNA-bind_4"/>
    <property type="match status" value="1"/>
</dbReference>
<sequence>MAAGWSAEPTAALLAIWGDENVQKQLDGVARNRSIYEKISSKLKEKSFNYNWKQCRTKVKNLTQRYRKIKDGHTVSGTDRKSCPYYEQIDKILGCEPYDEEAENDDPELSAATGESSCEPLSETTAVLEETSASSSGMNSHPAITRKRRNDSGKIDKFMKLEEKRLELEERREQQIFAMFSDIIRLMQRNSYNFPPYDPNMDYNLQ</sequence>
<dbReference type="EnsemblMetazoa" id="XM_011407788.1">
    <property type="protein sequence ID" value="XP_011406090.1"/>
    <property type="gene ID" value="LOC105313954"/>
</dbReference>
<evidence type="ECO:0000256" key="1">
    <source>
        <dbReference type="SAM" id="MobiDB-lite"/>
    </source>
</evidence>
<reference evidence="3" key="2">
    <citation type="submission" date="2024-06" db="UniProtKB">
        <authorList>
            <consortium name="EnsemblMetazoa"/>
        </authorList>
    </citation>
    <scope>IDENTIFICATION</scope>
</reference>
<dbReference type="PANTHER" id="PTHR47595">
    <property type="entry name" value="HEAT SHOCK 70 KDA PROTEIN 14"/>
    <property type="match status" value="1"/>
</dbReference>
<evidence type="ECO:0000313" key="4">
    <source>
        <dbReference type="Proteomes" id="UP000007879"/>
    </source>
</evidence>
<organism evidence="3 4">
    <name type="scientific">Amphimedon queenslandica</name>
    <name type="common">Sponge</name>
    <dbReference type="NCBI Taxonomy" id="400682"/>
    <lineage>
        <taxon>Eukaryota</taxon>
        <taxon>Metazoa</taxon>
        <taxon>Porifera</taxon>
        <taxon>Demospongiae</taxon>
        <taxon>Heteroscleromorpha</taxon>
        <taxon>Haplosclerida</taxon>
        <taxon>Niphatidae</taxon>
        <taxon>Amphimedon</taxon>
    </lineage>
</organism>
<feature type="region of interest" description="Disordered" evidence="1">
    <location>
        <begin position="99"/>
        <end position="151"/>
    </location>
</feature>
<dbReference type="Proteomes" id="UP000007879">
    <property type="component" value="Unassembled WGS sequence"/>
</dbReference>
<dbReference type="GeneID" id="105313954"/>
<feature type="compositionally biased region" description="Acidic residues" evidence="1">
    <location>
        <begin position="99"/>
        <end position="108"/>
    </location>
</feature>
<accession>A0AAN0IQ96</accession>
<reference evidence="4" key="1">
    <citation type="journal article" date="2010" name="Nature">
        <title>The Amphimedon queenslandica genome and the evolution of animal complexity.</title>
        <authorList>
            <person name="Srivastava M."/>
            <person name="Simakov O."/>
            <person name="Chapman J."/>
            <person name="Fahey B."/>
            <person name="Gauthier M.E."/>
            <person name="Mitros T."/>
            <person name="Richards G.S."/>
            <person name="Conaco C."/>
            <person name="Dacre M."/>
            <person name="Hellsten U."/>
            <person name="Larroux C."/>
            <person name="Putnam N.H."/>
            <person name="Stanke M."/>
            <person name="Adamska M."/>
            <person name="Darling A."/>
            <person name="Degnan S.M."/>
            <person name="Oakley T.H."/>
            <person name="Plachetzki D.C."/>
            <person name="Zhai Y."/>
            <person name="Adamski M."/>
            <person name="Calcino A."/>
            <person name="Cummins S.F."/>
            <person name="Goodstein D.M."/>
            <person name="Harris C."/>
            <person name="Jackson D.J."/>
            <person name="Leys S.P."/>
            <person name="Shu S."/>
            <person name="Woodcroft B.J."/>
            <person name="Vervoort M."/>
            <person name="Kosik K.S."/>
            <person name="Manning G."/>
            <person name="Degnan B.M."/>
            <person name="Rokhsar D.S."/>
        </authorList>
    </citation>
    <scope>NUCLEOTIDE SEQUENCE [LARGE SCALE GENOMIC DNA]</scope>
</reference>
<dbReference type="FunFam" id="1.10.10.60:FF:000032">
    <property type="entry name" value="Zinc finger and SCAN domain-containing 20"/>
    <property type="match status" value="1"/>
</dbReference>
<name>A0AAN0IQ96_AMPQE</name>
<dbReference type="PANTHER" id="PTHR47595:SF1">
    <property type="entry name" value="MYB_SANT-LIKE DNA-BINDING DOMAIN-CONTAINING PROTEIN"/>
    <property type="match status" value="1"/>
</dbReference>
<dbReference type="Gene3D" id="1.10.10.60">
    <property type="entry name" value="Homeodomain-like"/>
    <property type="match status" value="1"/>
</dbReference>
<evidence type="ECO:0000259" key="2">
    <source>
        <dbReference type="Pfam" id="PF13837"/>
    </source>
</evidence>
<dbReference type="RefSeq" id="XP_011406090.1">
    <property type="nucleotide sequence ID" value="XM_011407788.1"/>
</dbReference>
<dbReference type="InterPro" id="IPR044822">
    <property type="entry name" value="Myb_DNA-bind_4"/>
</dbReference>
<evidence type="ECO:0000313" key="3">
    <source>
        <dbReference type="EnsemblMetazoa" id="XP_011406090.1"/>
    </source>
</evidence>